<dbReference type="AlphaFoldDB" id="A0A8H6LY15"/>
<gene>
    <name evidence="1" type="ORF">DFP72DRAFT_857083</name>
</gene>
<keyword evidence="2" id="KW-1185">Reference proteome</keyword>
<accession>A0A8H6LY15</accession>
<organism evidence="1 2">
    <name type="scientific">Ephemerocybe angulata</name>
    <dbReference type="NCBI Taxonomy" id="980116"/>
    <lineage>
        <taxon>Eukaryota</taxon>
        <taxon>Fungi</taxon>
        <taxon>Dikarya</taxon>
        <taxon>Basidiomycota</taxon>
        <taxon>Agaricomycotina</taxon>
        <taxon>Agaricomycetes</taxon>
        <taxon>Agaricomycetidae</taxon>
        <taxon>Agaricales</taxon>
        <taxon>Agaricineae</taxon>
        <taxon>Psathyrellaceae</taxon>
        <taxon>Ephemerocybe</taxon>
    </lineage>
</organism>
<dbReference type="EMBL" id="JACGCI010000114">
    <property type="protein sequence ID" value="KAF6744782.1"/>
    <property type="molecule type" value="Genomic_DNA"/>
</dbReference>
<evidence type="ECO:0000313" key="1">
    <source>
        <dbReference type="EMBL" id="KAF6744782.1"/>
    </source>
</evidence>
<sequence length="268" mass="29514">MYGLPRMELCPSELELGVPRLWIDFVGADRVGIAFQASFKRKSESCMYSWSYVRTEIFGWVLGSARNAAYSDLVLIWLRGASPLLVLPSLRGLYTDWHALDSSSYRRMYLARTGNSGVPSTRPVSHPQEKLSQVASSALTVAVAAERGAMGARVDEIRRGWAAGWTLELAFATLDPPVNQRAPLPRPVLFIRAVTDEKDGLSCDPGALMLEIRVLFDSIGMAYSDLNCSGLSVARDTSGYRADDEVSDSMLSVPVICDNILLGRVFWV</sequence>
<name>A0A8H6LY15_9AGAR</name>
<comment type="caution">
    <text evidence="1">The sequence shown here is derived from an EMBL/GenBank/DDBJ whole genome shotgun (WGS) entry which is preliminary data.</text>
</comment>
<protein>
    <submittedName>
        <fullName evidence="1">Uncharacterized protein</fullName>
    </submittedName>
</protein>
<proteinExistence type="predicted"/>
<dbReference type="Proteomes" id="UP000521943">
    <property type="component" value="Unassembled WGS sequence"/>
</dbReference>
<evidence type="ECO:0000313" key="2">
    <source>
        <dbReference type="Proteomes" id="UP000521943"/>
    </source>
</evidence>
<reference evidence="1 2" key="1">
    <citation type="submission" date="2020-07" db="EMBL/GenBank/DDBJ databases">
        <title>Comparative genomics of pyrophilous fungi reveals a link between fire events and developmental genes.</title>
        <authorList>
            <consortium name="DOE Joint Genome Institute"/>
            <person name="Steindorff A.S."/>
            <person name="Carver A."/>
            <person name="Calhoun S."/>
            <person name="Stillman K."/>
            <person name="Liu H."/>
            <person name="Lipzen A."/>
            <person name="Pangilinan J."/>
            <person name="Labutti K."/>
            <person name="Bruns T.D."/>
            <person name="Grigoriev I.V."/>
        </authorList>
    </citation>
    <scope>NUCLEOTIDE SEQUENCE [LARGE SCALE GENOMIC DNA]</scope>
    <source>
        <strain evidence="1 2">CBS 144469</strain>
    </source>
</reference>